<dbReference type="OrthoDB" id="9803988at2"/>
<dbReference type="GO" id="GO:0043190">
    <property type="term" value="C:ATP-binding cassette (ABC) transporter complex"/>
    <property type="evidence" value="ECO:0007669"/>
    <property type="project" value="InterPro"/>
</dbReference>
<reference evidence="5 6" key="1">
    <citation type="submission" date="2019-06" db="EMBL/GenBank/DDBJ databases">
        <title>New taxonomy in bacterial strain CC-CFT640, isolated from vineyard.</title>
        <authorList>
            <person name="Lin S.-Y."/>
            <person name="Tsai C.-F."/>
            <person name="Young C.-C."/>
        </authorList>
    </citation>
    <scope>NUCLEOTIDE SEQUENCE [LARGE SCALE GENOMIC DNA]</scope>
    <source>
        <strain evidence="5 6">CC-CFT640</strain>
    </source>
</reference>
<dbReference type="GO" id="GO:1904680">
    <property type="term" value="F:peptide transmembrane transporter activity"/>
    <property type="evidence" value="ECO:0007669"/>
    <property type="project" value="TreeGrafter"/>
</dbReference>
<comment type="subcellular location">
    <subcellularLocation>
        <location evidence="1">Periplasm</location>
    </subcellularLocation>
</comment>
<evidence type="ECO:0000259" key="4">
    <source>
        <dbReference type="Pfam" id="PF00496"/>
    </source>
</evidence>
<name>A0A5C8PJD6_9HYPH</name>
<evidence type="ECO:0000256" key="2">
    <source>
        <dbReference type="ARBA" id="ARBA00005695"/>
    </source>
</evidence>
<evidence type="ECO:0000313" key="6">
    <source>
        <dbReference type="Proteomes" id="UP000321638"/>
    </source>
</evidence>
<dbReference type="InterPro" id="IPR000914">
    <property type="entry name" value="SBP_5_dom"/>
</dbReference>
<keyword evidence="6" id="KW-1185">Reference proteome</keyword>
<accession>A0A5C8PJD6</accession>
<organism evidence="5 6">
    <name type="scientific">Vineibacter terrae</name>
    <dbReference type="NCBI Taxonomy" id="2586908"/>
    <lineage>
        <taxon>Bacteria</taxon>
        <taxon>Pseudomonadati</taxon>
        <taxon>Pseudomonadota</taxon>
        <taxon>Alphaproteobacteria</taxon>
        <taxon>Hyphomicrobiales</taxon>
        <taxon>Vineibacter</taxon>
    </lineage>
</organism>
<keyword evidence="3" id="KW-0732">Signal</keyword>
<dbReference type="Pfam" id="PF00496">
    <property type="entry name" value="SBP_bac_5"/>
    <property type="match status" value="1"/>
</dbReference>
<feature type="domain" description="Solute-binding protein family 5" evidence="4">
    <location>
        <begin position="84"/>
        <end position="502"/>
    </location>
</feature>
<evidence type="ECO:0000313" key="5">
    <source>
        <dbReference type="EMBL" id="TXL73926.1"/>
    </source>
</evidence>
<dbReference type="EMBL" id="VDUZ01000021">
    <property type="protein sequence ID" value="TXL73926.1"/>
    <property type="molecule type" value="Genomic_DNA"/>
</dbReference>
<feature type="signal peptide" evidence="3">
    <location>
        <begin position="1"/>
        <end position="20"/>
    </location>
</feature>
<dbReference type="PANTHER" id="PTHR30290:SF65">
    <property type="entry name" value="MONOACYL PHOSPHATIDYLINOSITOL TETRAMANNOSIDE-BINDING PROTEIN LPQW-RELATED"/>
    <property type="match status" value="1"/>
</dbReference>
<dbReference type="RefSeq" id="WP_147848451.1">
    <property type="nucleotide sequence ID" value="NZ_VDUZ01000021.1"/>
</dbReference>
<proteinExistence type="inferred from homology"/>
<dbReference type="Proteomes" id="UP000321638">
    <property type="component" value="Unassembled WGS sequence"/>
</dbReference>
<dbReference type="GO" id="GO:0030288">
    <property type="term" value="C:outer membrane-bounded periplasmic space"/>
    <property type="evidence" value="ECO:0007669"/>
    <property type="project" value="UniProtKB-ARBA"/>
</dbReference>
<dbReference type="Gene3D" id="3.10.105.10">
    <property type="entry name" value="Dipeptide-binding Protein, Domain 3"/>
    <property type="match status" value="1"/>
</dbReference>
<dbReference type="CDD" id="cd08509">
    <property type="entry name" value="PBP2_TmCBP_oligosaccharides_like"/>
    <property type="match status" value="1"/>
</dbReference>
<dbReference type="Gene3D" id="3.40.190.10">
    <property type="entry name" value="Periplasmic binding protein-like II"/>
    <property type="match status" value="1"/>
</dbReference>
<dbReference type="InterPro" id="IPR030678">
    <property type="entry name" value="Peptide/Ni-bd"/>
</dbReference>
<dbReference type="PIRSF" id="PIRSF002741">
    <property type="entry name" value="MppA"/>
    <property type="match status" value="1"/>
</dbReference>
<dbReference type="GO" id="GO:0015833">
    <property type="term" value="P:peptide transport"/>
    <property type="evidence" value="ECO:0007669"/>
    <property type="project" value="TreeGrafter"/>
</dbReference>
<dbReference type="AlphaFoldDB" id="A0A5C8PJD6"/>
<dbReference type="PANTHER" id="PTHR30290">
    <property type="entry name" value="PERIPLASMIC BINDING COMPONENT OF ABC TRANSPORTER"/>
    <property type="match status" value="1"/>
</dbReference>
<gene>
    <name evidence="5" type="ORF">FHP25_18520</name>
</gene>
<sequence length="626" mass="71330">MRLRTWIAAAALAAIGWAEAAWSQGMTDVGTPRKETLVVDILTGRVGNPRRMNPYLEGNALVQGLHQLGYSILWEIDTVKGTQYPALAATLPEALDDSFTKWRFKVRKGLAWSDGAPFSSADVVFTARMALDNPKLPYHRFIVNNIKDIRATDDETVELETVNPLPKLTYSFGAVIFGNSFRVVPKHIWEKVDPLTFENYPPVTIGPYKLKDSDPNGFWFLWEKRDDWQRTDVGQLVGEPKPKYVLFRSYGPEEKRVIAMAQNEIDILTDITPEALEILRLRNPKVKAWYDAFPWANLDDPCQRGISFNATTAPYDKWEVRWALALATKIDDVSIATFSGMLRASPIHVPPISILMKSYHEPMTAWLKGFALPDGYKPFDPDYALRMGKRLAAERIEGLPKDEAGLRQLFGVGWWKHDPAKARQLLESVGFKKNGNAWLLPDGTPWKMTINAPADFEIQSQRLAFAVANEWKKFGIDVNVQQQQGGVFATEYATGNFQAGSYWNQNCAIGPDIWVRLEWWHERYVSPNGQPASFNRERYKNPEVSRIIEQMARLPVTDPKNVEQGTALLQELVKGMPVIPMFGTSKFVPVNTTYWKNYPSASNYYEGPWWWWSNFKYIVARLEPAQ</sequence>
<evidence type="ECO:0000256" key="1">
    <source>
        <dbReference type="ARBA" id="ARBA00004418"/>
    </source>
</evidence>
<evidence type="ECO:0000256" key="3">
    <source>
        <dbReference type="SAM" id="SignalP"/>
    </source>
</evidence>
<protein>
    <submittedName>
        <fullName evidence="5">ABC transporter substrate-binding protein</fullName>
    </submittedName>
</protein>
<comment type="similarity">
    <text evidence="2">Belongs to the bacterial solute-binding protein 5 family.</text>
</comment>
<feature type="chain" id="PRO_5023108040" evidence="3">
    <location>
        <begin position="21"/>
        <end position="626"/>
    </location>
</feature>
<dbReference type="Gene3D" id="3.90.76.10">
    <property type="entry name" value="Dipeptide-binding Protein, Domain 1"/>
    <property type="match status" value="1"/>
</dbReference>
<dbReference type="InterPro" id="IPR039424">
    <property type="entry name" value="SBP_5"/>
</dbReference>
<comment type="caution">
    <text evidence="5">The sequence shown here is derived from an EMBL/GenBank/DDBJ whole genome shotgun (WGS) entry which is preliminary data.</text>
</comment>
<dbReference type="SUPFAM" id="SSF53850">
    <property type="entry name" value="Periplasmic binding protein-like II"/>
    <property type="match status" value="1"/>
</dbReference>